<evidence type="ECO:0000256" key="2">
    <source>
        <dbReference type="ARBA" id="ARBA00022747"/>
    </source>
</evidence>
<feature type="domain" description="Type I restriction modification DNA specificity" evidence="4">
    <location>
        <begin position="10"/>
        <end position="167"/>
    </location>
</feature>
<dbReference type="InterPro" id="IPR044946">
    <property type="entry name" value="Restrct_endonuc_typeI_TRD_sf"/>
</dbReference>
<name>A0A1R1L7B1_9MICC</name>
<dbReference type="PANTHER" id="PTHR30408">
    <property type="entry name" value="TYPE-1 RESTRICTION ENZYME ECOKI SPECIFICITY PROTEIN"/>
    <property type="match status" value="1"/>
</dbReference>
<dbReference type="Proteomes" id="UP000187085">
    <property type="component" value="Unassembled WGS sequence"/>
</dbReference>
<dbReference type="EMBL" id="MRDE01000074">
    <property type="protein sequence ID" value="OMH23414.1"/>
    <property type="molecule type" value="Genomic_DNA"/>
</dbReference>
<dbReference type="SUPFAM" id="SSF116734">
    <property type="entry name" value="DNA methylase specificity domain"/>
    <property type="match status" value="2"/>
</dbReference>
<protein>
    <recommendedName>
        <fullName evidence="4">Type I restriction modification DNA specificity domain-containing protein</fullName>
    </recommendedName>
</protein>
<dbReference type="Pfam" id="PF01420">
    <property type="entry name" value="Methylase_S"/>
    <property type="match status" value="1"/>
</dbReference>
<accession>A0A1R1L7B1</accession>
<dbReference type="STRING" id="554083.BKD30_12320"/>
<dbReference type="Gene3D" id="3.90.220.20">
    <property type="entry name" value="DNA methylase specificity domains"/>
    <property type="match status" value="2"/>
</dbReference>
<dbReference type="InterPro" id="IPR052021">
    <property type="entry name" value="Type-I_RS_S_subunit"/>
</dbReference>
<keyword evidence="2" id="KW-0680">Restriction system</keyword>
<keyword evidence="3" id="KW-0238">DNA-binding</keyword>
<proteinExistence type="inferred from homology"/>
<dbReference type="InterPro" id="IPR000055">
    <property type="entry name" value="Restrct_endonuc_typeI_TRD"/>
</dbReference>
<evidence type="ECO:0000313" key="5">
    <source>
        <dbReference type="EMBL" id="OMH23414.1"/>
    </source>
</evidence>
<dbReference type="PANTHER" id="PTHR30408:SF12">
    <property type="entry name" value="TYPE I RESTRICTION ENZYME MJAVIII SPECIFICITY SUBUNIT"/>
    <property type="match status" value="1"/>
</dbReference>
<evidence type="ECO:0000256" key="1">
    <source>
        <dbReference type="ARBA" id="ARBA00010923"/>
    </source>
</evidence>
<comment type="similarity">
    <text evidence="1">Belongs to the type-I restriction system S methylase family.</text>
</comment>
<evidence type="ECO:0000313" key="6">
    <source>
        <dbReference type="Proteomes" id="UP000187085"/>
    </source>
</evidence>
<dbReference type="AlphaFoldDB" id="A0A1R1L7B1"/>
<evidence type="ECO:0000259" key="4">
    <source>
        <dbReference type="Pfam" id="PF01420"/>
    </source>
</evidence>
<dbReference type="GO" id="GO:0003677">
    <property type="term" value="F:DNA binding"/>
    <property type="evidence" value="ECO:0007669"/>
    <property type="project" value="UniProtKB-KW"/>
</dbReference>
<comment type="caution">
    <text evidence="5">The sequence shown here is derived from an EMBL/GenBank/DDBJ whole genome shotgun (WGS) entry which is preliminary data.</text>
</comment>
<dbReference type="GO" id="GO:0009307">
    <property type="term" value="P:DNA restriction-modification system"/>
    <property type="evidence" value="ECO:0007669"/>
    <property type="project" value="UniProtKB-KW"/>
</dbReference>
<dbReference type="REBASE" id="195111">
    <property type="entry name" value="S.Tph30849ORF12325P"/>
</dbReference>
<evidence type="ECO:0000256" key="3">
    <source>
        <dbReference type="ARBA" id="ARBA00023125"/>
    </source>
</evidence>
<organism evidence="5 6">
    <name type="scientific">Tersicoccus phoenicis</name>
    <dbReference type="NCBI Taxonomy" id="554083"/>
    <lineage>
        <taxon>Bacteria</taxon>
        <taxon>Bacillati</taxon>
        <taxon>Actinomycetota</taxon>
        <taxon>Actinomycetes</taxon>
        <taxon>Micrococcales</taxon>
        <taxon>Micrococcaceae</taxon>
        <taxon>Tersicoccus</taxon>
    </lineage>
</organism>
<reference evidence="5 6" key="1">
    <citation type="submission" date="2016-12" db="EMBL/GenBank/DDBJ databases">
        <title>Draft genome of Tersicoccus phoenicis 1P05MA.</title>
        <authorList>
            <person name="Nakajima Y."/>
            <person name="Yoshizawa S."/>
            <person name="Nakamura K."/>
            <person name="Ogura Y."/>
            <person name="Hayashi T."/>
            <person name="Kogure K."/>
        </authorList>
    </citation>
    <scope>NUCLEOTIDE SEQUENCE [LARGE SCALE GENOMIC DNA]</scope>
    <source>
        <strain evidence="5 6">1p05MA</strain>
    </source>
</reference>
<keyword evidence="6" id="KW-1185">Reference proteome</keyword>
<gene>
    <name evidence="5" type="ORF">BKD30_12320</name>
</gene>
<sequence>MRDGHLYFNDGYRTKRSEHADDGFRIIRAGDVADGSISLDGSDFVSAQFVSAIGEKVGAAGDIVLTTKGSVGRVGVMPATSERAVYSPQLCFFRVRDQAAIDAGFLRYWFQSEDFLRQAADRMNNTDMAAYINLADIRSLQISLPAISEQRAIAEVLGSLNDKIAANVKLTQSADRLRLIRYGALKKPDSRPLSSLARFVNGRAFTKGASGTGRVVVRIAELNSGIGGSTVFSDAEVAADHEANPGDLLFAWSGSLTLHRWYRDQAIVNQHIFKVAADQGYPLWLVAAAIDTQMEYFRGIAADKATTMGHIQRRHLDELVTIPSDETVRAEDEAMHALWDAALSAERENATLAATRDALLPQLMSGKLHVKEAEKVLEEAGV</sequence>